<dbReference type="OrthoDB" id="5328412at2759"/>
<dbReference type="AlphaFoldDB" id="A0A1Y2FXL3"/>
<sequence length="523" mass="56222">MPPLRLPKKGKAKAKAAPIDFTSLQTALQSQLDFDGWIEEGVQQEEQGERYQFGTKAQRHYTNAVIAFRCAASLNPTSFDALYNSARITQQLASDHLAAPECYNALEEAVASYRQALTLATTEEERIDALFNLAQACVELQEMGDAGATGKKEASRLMEARELFAEVERLQTAAMEKVFGSGSSGGEEEDDEGMDEAEGSRAGSEAGVQMGEATEGRIVTPQLVLDTILEGFEVDLALYSTPSIDAESLTTLASSAHAALQRAFTLRQQHLAASSPAVDLSLSLAQLSFSSTCSSHLPSTAPLLLTPEAQRALYTTLLPLHPRNPSLLSSYADHLLDSLPLTPDASSTLQQATTAYTTVYALLCDRFTPQKDLPAHAVPALLSSNLVARSSLLLLQDHLDNPTPTTLLEAQKLALEAVAITGSGVTISLDSAGGLSAKATAGRKDWSTIKALREAWFQLVRIRLRVDGAEGQARALGEAWGKATGRSVSVDLQWCVDEVYRDDKVWEASQGAEEALWRGLVGV</sequence>
<reference evidence="2 3" key="1">
    <citation type="submission" date="2016-07" db="EMBL/GenBank/DDBJ databases">
        <title>Pervasive Adenine N6-methylation of Active Genes in Fungi.</title>
        <authorList>
            <consortium name="DOE Joint Genome Institute"/>
            <person name="Mondo S.J."/>
            <person name="Dannebaum R.O."/>
            <person name="Kuo R.C."/>
            <person name="Labutti K."/>
            <person name="Haridas S."/>
            <person name="Kuo A."/>
            <person name="Salamov A."/>
            <person name="Ahrendt S.R."/>
            <person name="Lipzen A."/>
            <person name="Sullivan W."/>
            <person name="Andreopoulos W.B."/>
            <person name="Clum A."/>
            <person name="Lindquist E."/>
            <person name="Daum C."/>
            <person name="Ramamoorthy G.K."/>
            <person name="Gryganskyi A."/>
            <person name="Culley D."/>
            <person name="Magnuson J.K."/>
            <person name="James T.Y."/>
            <person name="O'Malley M.A."/>
            <person name="Stajich J.E."/>
            <person name="Spatafora J.W."/>
            <person name="Visel A."/>
            <person name="Grigoriev I.V."/>
        </authorList>
    </citation>
    <scope>NUCLEOTIDE SEQUENCE [LARGE SCALE GENOMIC DNA]</scope>
    <source>
        <strain evidence="2 3">62-1032</strain>
    </source>
</reference>
<accession>A0A1Y2FXL3</accession>
<organism evidence="2 3">
    <name type="scientific">Leucosporidium creatinivorum</name>
    <dbReference type="NCBI Taxonomy" id="106004"/>
    <lineage>
        <taxon>Eukaryota</taxon>
        <taxon>Fungi</taxon>
        <taxon>Dikarya</taxon>
        <taxon>Basidiomycota</taxon>
        <taxon>Pucciniomycotina</taxon>
        <taxon>Microbotryomycetes</taxon>
        <taxon>Leucosporidiales</taxon>
        <taxon>Leucosporidium</taxon>
    </lineage>
</organism>
<dbReference type="SUPFAM" id="SSF48452">
    <property type="entry name" value="TPR-like"/>
    <property type="match status" value="1"/>
</dbReference>
<feature type="compositionally biased region" description="Acidic residues" evidence="1">
    <location>
        <begin position="186"/>
        <end position="197"/>
    </location>
</feature>
<protein>
    <submittedName>
        <fullName evidence="2">Uncharacterized protein</fullName>
    </submittedName>
</protein>
<dbReference type="InParanoid" id="A0A1Y2FXL3"/>
<keyword evidence="3" id="KW-1185">Reference proteome</keyword>
<gene>
    <name evidence="2" type="ORF">BCR35DRAFT_351319</name>
</gene>
<dbReference type="Proteomes" id="UP000193467">
    <property type="component" value="Unassembled WGS sequence"/>
</dbReference>
<name>A0A1Y2FXL3_9BASI</name>
<evidence type="ECO:0000313" key="3">
    <source>
        <dbReference type="Proteomes" id="UP000193467"/>
    </source>
</evidence>
<dbReference type="EMBL" id="MCGR01000013">
    <property type="protein sequence ID" value="ORY87415.1"/>
    <property type="molecule type" value="Genomic_DNA"/>
</dbReference>
<evidence type="ECO:0000256" key="1">
    <source>
        <dbReference type="SAM" id="MobiDB-lite"/>
    </source>
</evidence>
<dbReference type="InterPro" id="IPR011990">
    <property type="entry name" value="TPR-like_helical_dom_sf"/>
</dbReference>
<dbReference type="Gene3D" id="1.25.40.10">
    <property type="entry name" value="Tetratricopeptide repeat domain"/>
    <property type="match status" value="1"/>
</dbReference>
<comment type="caution">
    <text evidence="2">The sequence shown here is derived from an EMBL/GenBank/DDBJ whole genome shotgun (WGS) entry which is preliminary data.</text>
</comment>
<proteinExistence type="predicted"/>
<evidence type="ECO:0000313" key="2">
    <source>
        <dbReference type="EMBL" id="ORY87415.1"/>
    </source>
</evidence>
<feature type="region of interest" description="Disordered" evidence="1">
    <location>
        <begin position="177"/>
        <end position="208"/>
    </location>
</feature>